<dbReference type="AlphaFoldDB" id="A0A6A5GF01"/>
<feature type="domain" description="SPK" evidence="2">
    <location>
        <begin position="297"/>
        <end position="406"/>
    </location>
</feature>
<protein>
    <recommendedName>
        <fullName evidence="2">SPK domain-containing protein</fullName>
    </recommendedName>
</protein>
<feature type="compositionally biased region" description="Basic and acidic residues" evidence="1">
    <location>
        <begin position="422"/>
        <end position="436"/>
    </location>
</feature>
<dbReference type="SMART" id="SM00583">
    <property type="entry name" value="SPK"/>
    <property type="match status" value="3"/>
</dbReference>
<dbReference type="Pfam" id="PF04435">
    <property type="entry name" value="SPK"/>
    <property type="match status" value="3"/>
</dbReference>
<dbReference type="InterPro" id="IPR006570">
    <property type="entry name" value="SPK_dom"/>
</dbReference>
<dbReference type="PANTHER" id="PTHR23362:SF8">
    <property type="entry name" value="SPK DOMAIN-CONTAINING PROTEIN"/>
    <property type="match status" value="1"/>
</dbReference>
<organism evidence="3 4">
    <name type="scientific">Caenorhabditis remanei</name>
    <name type="common">Caenorhabditis vulgaris</name>
    <dbReference type="NCBI Taxonomy" id="31234"/>
    <lineage>
        <taxon>Eukaryota</taxon>
        <taxon>Metazoa</taxon>
        <taxon>Ecdysozoa</taxon>
        <taxon>Nematoda</taxon>
        <taxon>Chromadorea</taxon>
        <taxon>Rhabditida</taxon>
        <taxon>Rhabditina</taxon>
        <taxon>Rhabditomorpha</taxon>
        <taxon>Rhabditoidea</taxon>
        <taxon>Rhabditidae</taxon>
        <taxon>Peloderinae</taxon>
        <taxon>Caenorhabditis</taxon>
    </lineage>
</organism>
<feature type="domain" description="SPK" evidence="2">
    <location>
        <begin position="10"/>
        <end position="120"/>
    </location>
</feature>
<feature type="region of interest" description="Disordered" evidence="1">
    <location>
        <begin position="422"/>
        <end position="490"/>
    </location>
</feature>
<feature type="domain" description="SPK" evidence="2">
    <location>
        <begin position="132"/>
        <end position="242"/>
    </location>
</feature>
<feature type="compositionally biased region" description="Basic and acidic residues" evidence="1">
    <location>
        <begin position="478"/>
        <end position="487"/>
    </location>
</feature>
<evidence type="ECO:0000259" key="2">
    <source>
        <dbReference type="SMART" id="SM00583"/>
    </source>
</evidence>
<gene>
    <name evidence="3" type="ORF">GCK72_019832</name>
</gene>
<evidence type="ECO:0000256" key="1">
    <source>
        <dbReference type="SAM" id="MobiDB-lite"/>
    </source>
</evidence>
<reference evidence="3 4" key="1">
    <citation type="submission" date="2019-12" db="EMBL/GenBank/DDBJ databases">
        <title>Chromosome-level assembly of the Caenorhabditis remanei genome.</title>
        <authorList>
            <person name="Teterina A.A."/>
            <person name="Willis J.H."/>
            <person name="Phillips P.C."/>
        </authorList>
    </citation>
    <scope>NUCLEOTIDE SEQUENCE [LARGE SCALE GENOMIC DNA]</scope>
    <source>
        <strain evidence="3 4">PX506</strain>
        <tissue evidence="3">Whole organism</tissue>
    </source>
</reference>
<proteinExistence type="predicted"/>
<dbReference type="RefSeq" id="XP_053582164.1">
    <property type="nucleotide sequence ID" value="XM_053733251.1"/>
</dbReference>
<dbReference type="Proteomes" id="UP000483820">
    <property type="component" value="Chromosome V"/>
</dbReference>
<evidence type="ECO:0000313" key="4">
    <source>
        <dbReference type="Proteomes" id="UP000483820"/>
    </source>
</evidence>
<dbReference type="KEGG" id="crq:GCK72_019832"/>
<dbReference type="PANTHER" id="PTHR23362">
    <property type="entry name" value="L-PLASTIN-RELATED"/>
    <property type="match status" value="1"/>
</dbReference>
<sequence length="640" mass="73463">MATLAELEKEKELFKKFLAEETQNVRVPIPITTMCIQFKQTISSSASVNCLRKRLDKWRRYIHEWDGYDTDTKTKMMFGLSASVHPDFLIELRKEADVELDSLHRIIAYKKKDGSLILQGKHAYQKRRTEQQDKTMMEFLAEKAKTVDFPMADSRFVKEFQIVTGCTEKIHSLELRYPHVKNAIYESEDYDITTKIKMMFISSTKLLDNVLEEIRKDAYLEVDEQKRITKCVANDGCLELEGDHSMSAKCQASKNAYIQEIRQTTQGTSIEEINPVDDKDTSDSTVARTSKKVNQIEINDTIKFLVEKTKNATSPMNMTELTKELLKQRGTAARSTVYKRIQKNRLKIAEIEELDIDAKVRAIFALSVPVTDNFLEELREIADVEIDDQNRISKYEAFDGSLSLKGDHSWLLKTKFGLQKRRESASKNEEVEKDDSVQMENQNHSEYNDPNFPTSSESYKRVEMPEESEPVEKKRKISKENDSRDSEPVSYAIPRGDPFISLKAFFNRLRGVVSALGSPTLNPIKKRIEESIDILGVDDKHIPTGVILDSLESCLAVVTGNVKWDVKPKEESTSFRGFLIVLKASISYFNNPMLFGFHQEILAILEHLRMEDKQIPAENVRTGLEVMIDVVLSWFSKNLD</sequence>
<evidence type="ECO:0000313" key="3">
    <source>
        <dbReference type="EMBL" id="KAF1753276.1"/>
    </source>
</evidence>
<comment type="caution">
    <text evidence="3">The sequence shown here is derived from an EMBL/GenBank/DDBJ whole genome shotgun (WGS) entry which is preliminary data.</text>
</comment>
<dbReference type="CTD" id="9820253"/>
<dbReference type="InterPro" id="IPR053315">
    <property type="entry name" value="Peptidase_C14A"/>
</dbReference>
<dbReference type="GeneID" id="9820253"/>
<accession>A0A6A5GF01</accession>
<dbReference type="EMBL" id="WUAV01000005">
    <property type="protein sequence ID" value="KAF1753276.1"/>
    <property type="molecule type" value="Genomic_DNA"/>
</dbReference>
<name>A0A6A5GF01_CAERE</name>